<dbReference type="InterPro" id="IPR048395">
    <property type="entry name" value="Glyco_hydro_31_C"/>
</dbReference>
<reference evidence="5" key="1">
    <citation type="submission" date="2021-02" db="EMBL/GenBank/DDBJ databases">
        <authorList>
            <person name="Nowell W R."/>
        </authorList>
    </citation>
    <scope>NUCLEOTIDE SEQUENCE</scope>
</reference>
<keyword evidence="2" id="KW-0326">Glycosidase</keyword>
<evidence type="ECO:0008006" key="7">
    <source>
        <dbReference type="Google" id="ProtNLM"/>
    </source>
</evidence>
<evidence type="ECO:0000259" key="4">
    <source>
        <dbReference type="Pfam" id="PF21365"/>
    </source>
</evidence>
<sequence>GSYTGHWLGDNTAAWSHLKYNIIGMLEFNLFGIPYVGADICGFEGNTTEEMCQRWMQLGAFNPFFRNHNGLRYFDQDPGNFPPNIVESNRRIVETRYTLIPYLYTLFHRVHISGGTIVRSMAHEFPTDTSSWSLDEQFLWSSHLLIAPVIYEGHTTKSVYLPTSERWFDYYTGGEIKTLGSITVQAARDHLPLYLRGGSIIPHQHSAMNTVLSRQKSFYLYIALDKNERAQGDMFWDDGESINTYETSHYNYFIFNYDSKRLTIEPWTFKYPEMDNRLDEISIYGIIQQPIRIIWNGQTLAGDKWTFDTNTNVLNIQKLDLNLSKTHKFVFV</sequence>
<dbReference type="InterPro" id="IPR017853">
    <property type="entry name" value="GH"/>
</dbReference>
<dbReference type="PANTHER" id="PTHR22762">
    <property type="entry name" value="ALPHA-GLUCOSIDASE"/>
    <property type="match status" value="1"/>
</dbReference>
<dbReference type="Pfam" id="PF21365">
    <property type="entry name" value="Glyco_hydro_31_3rd"/>
    <property type="match status" value="1"/>
</dbReference>
<gene>
    <name evidence="5" type="ORF">FNK824_LOCUS33366</name>
</gene>
<dbReference type="Pfam" id="PF01055">
    <property type="entry name" value="Glyco_hydro_31_2nd"/>
    <property type="match status" value="1"/>
</dbReference>
<dbReference type="Proteomes" id="UP000663874">
    <property type="component" value="Unassembled WGS sequence"/>
</dbReference>
<accession>A0A819XQT1</accession>
<feature type="domain" description="Glycoside hydrolase family 31 TIM barrel" evidence="3">
    <location>
        <begin position="2"/>
        <end position="106"/>
    </location>
</feature>
<organism evidence="5 6">
    <name type="scientific">Rotaria sordida</name>
    <dbReference type="NCBI Taxonomy" id="392033"/>
    <lineage>
        <taxon>Eukaryota</taxon>
        <taxon>Metazoa</taxon>
        <taxon>Spiralia</taxon>
        <taxon>Gnathifera</taxon>
        <taxon>Rotifera</taxon>
        <taxon>Eurotatoria</taxon>
        <taxon>Bdelloidea</taxon>
        <taxon>Philodinida</taxon>
        <taxon>Philodinidae</taxon>
        <taxon>Rotaria</taxon>
    </lineage>
</organism>
<comment type="caution">
    <text evidence="5">The sequence shown here is derived from an EMBL/GenBank/DDBJ whole genome shotgun (WGS) entry which is preliminary data.</text>
</comment>
<evidence type="ECO:0000259" key="3">
    <source>
        <dbReference type="Pfam" id="PF01055"/>
    </source>
</evidence>
<proteinExistence type="inferred from homology"/>
<dbReference type="SUPFAM" id="SSF51445">
    <property type="entry name" value="(Trans)glycosidases"/>
    <property type="match status" value="1"/>
</dbReference>
<keyword evidence="2" id="KW-0378">Hydrolase</keyword>
<protein>
    <recommendedName>
        <fullName evidence="7">Sucrase</fullName>
    </recommendedName>
</protein>
<evidence type="ECO:0000256" key="1">
    <source>
        <dbReference type="ARBA" id="ARBA00007806"/>
    </source>
</evidence>
<dbReference type="InterPro" id="IPR000322">
    <property type="entry name" value="Glyco_hydro_31_TIM"/>
</dbReference>
<dbReference type="AlphaFoldDB" id="A0A819XQT1"/>
<evidence type="ECO:0000313" key="5">
    <source>
        <dbReference type="EMBL" id="CAF4144535.1"/>
    </source>
</evidence>
<dbReference type="EMBL" id="CAJOBE010012151">
    <property type="protein sequence ID" value="CAF4144535.1"/>
    <property type="molecule type" value="Genomic_DNA"/>
</dbReference>
<dbReference type="SUPFAM" id="SSF51011">
    <property type="entry name" value="Glycosyl hydrolase domain"/>
    <property type="match status" value="1"/>
</dbReference>
<evidence type="ECO:0000256" key="2">
    <source>
        <dbReference type="RuleBase" id="RU361185"/>
    </source>
</evidence>
<dbReference type="PANTHER" id="PTHR22762:SF133">
    <property type="entry name" value="P-TYPE DOMAIN-CONTAINING PROTEIN"/>
    <property type="match status" value="1"/>
</dbReference>
<evidence type="ECO:0000313" key="6">
    <source>
        <dbReference type="Proteomes" id="UP000663874"/>
    </source>
</evidence>
<feature type="non-terminal residue" evidence="5">
    <location>
        <position position="1"/>
    </location>
</feature>
<dbReference type="GO" id="GO:0004558">
    <property type="term" value="F:alpha-1,4-glucosidase activity"/>
    <property type="evidence" value="ECO:0007669"/>
    <property type="project" value="TreeGrafter"/>
</dbReference>
<comment type="similarity">
    <text evidence="1 2">Belongs to the glycosyl hydrolase 31 family.</text>
</comment>
<dbReference type="GO" id="GO:0005975">
    <property type="term" value="P:carbohydrate metabolic process"/>
    <property type="evidence" value="ECO:0007669"/>
    <property type="project" value="InterPro"/>
</dbReference>
<dbReference type="InterPro" id="IPR013780">
    <property type="entry name" value="Glyco_hydro_b"/>
</dbReference>
<dbReference type="Gene3D" id="3.20.20.80">
    <property type="entry name" value="Glycosidases"/>
    <property type="match status" value="1"/>
</dbReference>
<feature type="domain" description="Glycosyl hydrolase family 31 C-terminal" evidence="4">
    <location>
        <begin position="114"/>
        <end position="201"/>
    </location>
</feature>
<name>A0A819XQT1_9BILA</name>
<dbReference type="Gene3D" id="2.60.40.1180">
    <property type="entry name" value="Golgi alpha-mannosidase II"/>
    <property type="match status" value="2"/>
</dbReference>